<feature type="transmembrane region" description="Helical" evidence="10">
    <location>
        <begin position="142"/>
        <end position="168"/>
    </location>
</feature>
<evidence type="ECO:0000256" key="7">
    <source>
        <dbReference type="ARBA" id="ARBA00023170"/>
    </source>
</evidence>
<feature type="transmembrane region" description="Helical" evidence="10">
    <location>
        <begin position="245"/>
        <end position="264"/>
    </location>
</feature>
<dbReference type="AlphaFoldDB" id="A0AAV6ZBY1"/>
<gene>
    <name evidence="12" type="ORF">GDO81_021858</name>
</gene>
<reference evidence="12" key="1">
    <citation type="thesis" date="2020" institute="ProQuest LLC" country="789 East Eisenhower Parkway, Ann Arbor, MI, USA">
        <title>Comparative Genomics and Chromosome Evolution.</title>
        <authorList>
            <person name="Mudd A.B."/>
        </authorList>
    </citation>
    <scope>NUCLEOTIDE SEQUENCE</scope>
    <source>
        <strain evidence="12">237g6f4</strain>
        <tissue evidence="12">Blood</tissue>
    </source>
</reference>
<dbReference type="GO" id="GO:0005886">
    <property type="term" value="C:plasma membrane"/>
    <property type="evidence" value="ECO:0007669"/>
    <property type="project" value="UniProtKB-SubCell"/>
</dbReference>
<evidence type="ECO:0000256" key="6">
    <source>
        <dbReference type="ARBA" id="ARBA00023136"/>
    </source>
</evidence>
<comment type="subcellular location">
    <subcellularLocation>
        <location evidence="1 10">Cell membrane</location>
        <topology evidence="1 10">Multi-pass membrane protein</topology>
    </subcellularLocation>
</comment>
<dbReference type="Gene3D" id="1.20.1070.10">
    <property type="entry name" value="Rhodopsin 7-helix transmembrane proteins"/>
    <property type="match status" value="1"/>
</dbReference>
<dbReference type="GO" id="GO:0004930">
    <property type="term" value="F:G protein-coupled receptor activity"/>
    <property type="evidence" value="ECO:0007669"/>
    <property type="project" value="UniProtKB-KW"/>
</dbReference>
<dbReference type="PROSITE" id="PS50262">
    <property type="entry name" value="G_PROTEIN_RECEP_F1_2"/>
    <property type="match status" value="1"/>
</dbReference>
<comment type="caution">
    <text evidence="12">The sequence shown here is derived from an EMBL/GenBank/DDBJ whole genome shotgun (WGS) entry which is preliminary data.</text>
</comment>
<feature type="transmembrane region" description="Helical" evidence="10">
    <location>
        <begin position="270"/>
        <end position="290"/>
    </location>
</feature>
<sequence length="322" mass="36301">MCGEGSNITSEPTFFIFAFSTSENQRLIILTVFLVIYLIILSGNLLIIALICLEPRLHTPMYFFLCNLSTLDIMYVSTVLPKLIYVCHTGDHVMSYTSCMVQLYFSCASGSIESYLMTSMAIDRYVAVCFPLRYSLIMSKKVCVLLAFPAWFISLVNASILPCFVHNLTYFGLVLLKSFYCELKTLMNASVSDISSLKTIIIISIIYIGFIPSCLILASYIRIINTILKIKSSAGRWKTFSSCSSHLSIVILCYGSAITFYLSQTHEQEIVLSFMFVTLVPMLNPLVFSLRNRDITQAIRRRIDNGVTLFGCPSSSTKERKR</sequence>
<evidence type="ECO:0000256" key="4">
    <source>
        <dbReference type="ARBA" id="ARBA00022989"/>
    </source>
</evidence>
<evidence type="ECO:0000256" key="2">
    <source>
        <dbReference type="ARBA" id="ARBA00022475"/>
    </source>
</evidence>
<dbReference type="SUPFAM" id="SSF81321">
    <property type="entry name" value="Family A G protein-coupled receptor-like"/>
    <property type="match status" value="1"/>
</dbReference>
<keyword evidence="10" id="KW-0716">Sensory transduction</keyword>
<keyword evidence="6 10" id="KW-0472">Membrane</keyword>
<feature type="transmembrane region" description="Helical" evidence="10">
    <location>
        <begin position="27"/>
        <end position="53"/>
    </location>
</feature>
<proteinExistence type="inferred from homology"/>
<dbReference type="PROSITE" id="PS00237">
    <property type="entry name" value="G_PROTEIN_RECEP_F1_1"/>
    <property type="match status" value="1"/>
</dbReference>
<dbReference type="InterPro" id="IPR017452">
    <property type="entry name" value="GPCR_Rhodpsn_7TM"/>
</dbReference>
<dbReference type="PRINTS" id="PR00245">
    <property type="entry name" value="OLFACTORYR"/>
</dbReference>
<evidence type="ECO:0000256" key="5">
    <source>
        <dbReference type="ARBA" id="ARBA00023040"/>
    </source>
</evidence>
<dbReference type="InterPro" id="IPR000276">
    <property type="entry name" value="GPCR_Rhodpsn"/>
</dbReference>
<dbReference type="Proteomes" id="UP000824782">
    <property type="component" value="Unassembled WGS sequence"/>
</dbReference>
<dbReference type="GO" id="GO:0004984">
    <property type="term" value="F:olfactory receptor activity"/>
    <property type="evidence" value="ECO:0007669"/>
    <property type="project" value="InterPro"/>
</dbReference>
<dbReference type="SMART" id="SM01381">
    <property type="entry name" value="7TM_GPCR_Srsx"/>
    <property type="match status" value="1"/>
</dbReference>
<feature type="transmembrane region" description="Helical" evidence="10">
    <location>
        <begin position="200"/>
        <end position="224"/>
    </location>
</feature>
<accession>A0AAV6ZBY1</accession>
<keyword evidence="13" id="KW-1185">Reference proteome</keyword>
<comment type="similarity">
    <text evidence="9">Belongs to the G-protein coupled receptor 1 family.</text>
</comment>
<dbReference type="PANTHER" id="PTHR48001">
    <property type="entry name" value="OLFACTORY RECEPTOR"/>
    <property type="match status" value="1"/>
</dbReference>
<dbReference type="InterPro" id="IPR000725">
    <property type="entry name" value="Olfact_rcpt"/>
</dbReference>
<keyword evidence="7 9" id="KW-0675">Receptor</keyword>
<evidence type="ECO:0000256" key="1">
    <source>
        <dbReference type="ARBA" id="ARBA00004651"/>
    </source>
</evidence>
<evidence type="ECO:0000256" key="10">
    <source>
        <dbReference type="RuleBase" id="RU363047"/>
    </source>
</evidence>
<dbReference type="PRINTS" id="PR00237">
    <property type="entry name" value="GPCRRHODOPSN"/>
</dbReference>
<keyword evidence="8 9" id="KW-0807">Transducer</keyword>
<evidence type="ECO:0000256" key="3">
    <source>
        <dbReference type="ARBA" id="ARBA00022692"/>
    </source>
</evidence>
<evidence type="ECO:0000256" key="8">
    <source>
        <dbReference type="ARBA" id="ARBA00023224"/>
    </source>
</evidence>
<protein>
    <recommendedName>
        <fullName evidence="10">Olfactory receptor</fullName>
    </recommendedName>
</protein>
<dbReference type="EMBL" id="WNYA01001991">
    <property type="protein sequence ID" value="KAG8544785.1"/>
    <property type="molecule type" value="Genomic_DNA"/>
</dbReference>
<feature type="domain" description="G-protein coupled receptors family 1 profile" evidence="11">
    <location>
        <begin position="43"/>
        <end position="288"/>
    </location>
</feature>
<organism evidence="12 13">
    <name type="scientific">Engystomops pustulosus</name>
    <name type="common">Tungara frog</name>
    <name type="synonym">Physalaemus pustulosus</name>
    <dbReference type="NCBI Taxonomy" id="76066"/>
    <lineage>
        <taxon>Eukaryota</taxon>
        <taxon>Metazoa</taxon>
        <taxon>Chordata</taxon>
        <taxon>Craniata</taxon>
        <taxon>Vertebrata</taxon>
        <taxon>Euteleostomi</taxon>
        <taxon>Amphibia</taxon>
        <taxon>Batrachia</taxon>
        <taxon>Anura</taxon>
        <taxon>Neobatrachia</taxon>
        <taxon>Hyloidea</taxon>
        <taxon>Leptodactylidae</taxon>
        <taxon>Leiuperinae</taxon>
        <taxon>Engystomops</taxon>
    </lineage>
</organism>
<dbReference type="Pfam" id="PF13853">
    <property type="entry name" value="7tm_4"/>
    <property type="match status" value="1"/>
</dbReference>
<evidence type="ECO:0000256" key="9">
    <source>
        <dbReference type="RuleBase" id="RU000688"/>
    </source>
</evidence>
<evidence type="ECO:0000313" key="12">
    <source>
        <dbReference type="EMBL" id="KAG8544785.1"/>
    </source>
</evidence>
<dbReference type="CDD" id="cd13954">
    <property type="entry name" value="7tmA_OR"/>
    <property type="match status" value="1"/>
</dbReference>
<evidence type="ECO:0000313" key="13">
    <source>
        <dbReference type="Proteomes" id="UP000824782"/>
    </source>
</evidence>
<dbReference type="FunFam" id="1.20.1070.10:FF:000015">
    <property type="entry name" value="Olfactory receptor"/>
    <property type="match status" value="1"/>
</dbReference>
<keyword evidence="10" id="KW-0552">Olfaction</keyword>
<keyword evidence="2 10" id="KW-1003">Cell membrane</keyword>
<keyword evidence="4 10" id="KW-1133">Transmembrane helix</keyword>
<keyword evidence="5 9" id="KW-0297">G-protein coupled receptor</keyword>
<keyword evidence="3 9" id="KW-0812">Transmembrane</keyword>
<name>A0AAV6ZBY1_ENGPU</name>
<evidence type="ECO:0000259" key="11">
    <source>
        <dbReference type="PROSITE" id="PS50262"/>
    </source>
</evidence>